<name>A0A1Z5TMC0_HORWE</name>
<reference evidence="9 10" key="1">
    <citation type="submission" date="2017-01" db="EMBL/GenBank/DDBJ databases">
        <title>The recent genome duplication of the halophilic yeast Hortaea werneckii: insights from long-read sequencing.</title>
        <authorList>
            <person name="Sinha S."/>
            <person name="Flibotte S."/>
            <person name="Neira M."/>
            <person name="Lenassi M."/>
            <person name="Gostincar C."/>
            <person name="Stajich J.E."/>
            <person name="Nislow C.E."/>
        </authorList>
    </citation>
    <scope>NUCLEOTIDE SEQUENCE [LARGE SCALE GENOMIC DNA]</scope>
    <source>
        <strain evidence="9 10">EXF-2000</strain>
    </source>
</reference>
<feature type="domain" description="FAD/NAD(P)-binding" evidence="8">
    <location>
        <begin position="84"/>
        <end position="310"/>
    </location>
</feature>
<comment type="cofactor">
    <cofactor evidence="1">
        <name>FAD</name>
        <dbReference type="ChEBI" id="CHEBI:57692"/>
    </cofactor>
</comment>
<keyword evidence="10" id="KW-1185">Reference proteome</keyword>
<dbReference type="GO" id="GO:0016491">
    <property type="term" value="F:oxidoreductase activity"/>
    <property type="evidence" value="ECO:0007669"/>
    <property type="project" value="UniProtKB-KW"/>
</dbReference>
<dbReference type="InterPro" id="IPR023753">
    <property type="entry name" value="FAD/NAD-binding_dom"/>
</dbReference>
<dbReference type="PANTHER" id="PTHR43098">
    <property type="entry name" value="L-ORNITHINE N(5)-MONOOXYGENASE-RELATED"/>
    <property type="match status" value="1"/>
</dbReference>
<dbReference type="InterPro" id="IPR050775">
    <property type="entry name" value="FAD-binding_Monooxygenases"/>
</dbReference>
<protein>
    <recommendedName>
        <fullName evidence="8">FAD/NAD(P)-binding domain-containing protein</fullName>
    </recommendedName>
</protein>
<evidence type="ECO:0000256" key="3">
    <source>
        <dbReference type="ARBA" id="ARBA00022630"/>
    </source>
</evidence>
<keyword evidence="3" id="KW-0285">Flavoprotein</keyword>
<evidence type="ECO:0000313" key="9">
    <source>
        <dbReference type="EMBL" id="OTA37145.1"/>
    </source>
</evidence>
<dbReference type="AlphaFoldDB" id="A0A1Z5TMC0"/>
<dbReference type="Gene3D" id="3.50.50.60">
    <property type="entry name" value="FAD/NAD(P)-binding domain"/>
    <property type="match status" value="3"/>
</dbReference>
<sequence>MAAAAAEVETTTIPSQDLNGPVTNDLPNTTARYEAERAKHLKDQGANQYIDPSQNAKFRKYLEDPWIEAGTPVHRPVPHNGHCKIAIIGAGFGGILFAVKLIQEGYRAADLLLIDPAGGFGGMWYWNRYPGLMCDFESYIYMPLLEEMGYMPRQKYASGEELRGCIEQVAGKYGLHDRATFQSSTQSARWDEAKQVWRLAILEKPKGGTESHIEVDCDFVLLASGLLNNVKPPQGIETFEGHMLHTARWDYEYTGGSQQDPQMTRLADQRVAIIGTGATAIQAVPQLAKFAKELFVVQRTPSMVDERGQRETDPKLWKEKIANKNGWQRERNENFCAFVSNHEPKPAEDLVNDGWTKSQHVSELHAMDILRTNRVRRRAAETVNDPVTAKNLMAWYPTWCKRPCFHDDYLPTFNRPNVHLIDTDGQGITTLTRHGLVAPNGTETQVDLIIIATGFVSPQLGTAAGKAGMSVSGRNGQLLETLNDTGDLTTLHGVASRGFPNLFWPGPLQGGATANQSFVLERLSGHVAYVMARAAARTDGGRPVIEPGVEAQEEWAGLIMSKAASFAAMRGCTPGYYNLEGENDKIAAMPPEVQMKAARNAIWGDGFLSYLKVLEDWRAEGSLEGLHVSSAS</sequence>
<evidence type="ECO:0000256" key="2">
    <source>
        <dbReference type="ARBA" id="ARBA00010139"/>
    </source>
</evidence>
<accession>A0A1Z5TMC0</accession>
<dbReference type="SUPFAM" id="SSF51905">
    <property type="entry name" value="FAD/NAD(P)-binding domain"/>
    <property type="match status" value="1"/>
</dbReference>
<evidence type="ECO:0000256" key="4">
    <source>
        <dbReference type="ARBA" id="ARBA00022827"/>
    </source>
</evidence>
<feature type="compositionally biased region" description="Polar residues" evidence="7">
    <location>
        <begin position="9"/>
        <end position="27"/>
    </location>
</feature>
<comment type="caution">
    <text evidence="9">The sequence shown here is derived from an EMBL/GenBank/DDBJ whole genome shotgun (WGS) entry which is preliminary data.</text>
</comment>
<dbReference type="InParanoid" id="A0A1Z5TMC0"/>
<evidence type="ECO:0000256" key="6">
    <source>
        <dbReference type="ARBA" id="ARBA00023002"/>
    </source>
</evidence>
<keyword evidence="6" id="KW-0560">Oxidoreductase</keyword>
<evidence type="ECO:0000313" key="10">
    <source>
        <dbReference type="Proteomes" id="UP000194280"/>
    </source>
</evidence>
<feature type="region of interest" description="Disordered" evidence="7">
    <location>
        <begin position="1"/>
        <end position="27"/>
    </location>
</feature>
<dbReference type="EMBL" id="MUNK01000023">
    <property type="protein sequence ID" value="OTA37145.1"/>
    <property type="molecule type" value="Genomic_DNA"/>
</dbReference>
<gene>
    <name evidence="9" type="ORF">BTJ68_03005</name>
</gene>
<dbReference type="PANTHER" id="PTHR43098:SF2">
    <property type="entry name" value="FAD-BINDING MONOOXYGENASE AUSB-RELATED"/>
    <property type="match status" value="1"/>
</dbReference>
<keyword evidence="4" id="KW-0274">FAD</keyword>
<evidence type="ECO:0000256" key="1">
    <source>
        <dbReference type="ARBA" id="ARBA00001974"/>
    </source>
</evidence>
<dbReference type="STRING" id="1157616.A0A1Z5TMC0"/>
<dbReference type="OrthoDB" id="66881at2759"/>
<dbReference type="Pfam" id="PF07992">
    <property type="entry name" value="Pyr_redox_2"/>
    <property type="match status" value="1"/>
</dbReference>
<dbReference type="PRINTS" id="PR00411">
    <property type="entry name" value="PNDRDTASEI"/>
</dbReference>
<comment type="similarity">
    <text evidence="2">Belongs to the FAD-binding monooxygenase family.</text>
</comment>
<dbReference type="InterPro" id="IPR036188">
    <property type="entry name" value="FAD/NAD-bd_sf"/>
</dbReference>
<organism evidence="9 10">
    <name type="scientific">Hortaea werneckii EXF-2000</name>
    <dbReference type="NCBI Taxonomy" id="1157616"/>
    <lineage>
        <taxon>Eukaryota</taxon>
        <taxon>Fungi</taxon>
        <taxon>Dikarya</taxon>
        <taxon>Ascomycota</taxon>
        <taxon>Pezizomycotina</taxon>
        <taxon>Dothideomycetes</taxon>
        <taxon>Dothideomycetidae</taxon>
        <taxon>Mycosphaerellales</taxon>
        <taxon>Teratosphaeriaceae</taxon>
        <taxon>Hortaea</taxon>
    </lineage>
</organism>
<dbReference type="VEuPathDB" id="FungiDB:BTJ68_03005"/>
<dbReference type="Proteomes" id="UP000194280">
    <property type="component" value="Unassembled WGS sequence"/>
</dbReference>
<evidence type="ECO:0000259" key="8">
    <source>
        <dbReference type="Pfam" id="PF07992"/>
    </source>
</evidence>
<proteinExistence type="inferred from homology"/>
<evidence type="ECO:0000256" key="7">
    <source>
        <dbReference type="SAM" id="MobiDB-lite"/>
    </source>
</evidence>
<evidence type="ECO:0000256" key="5">
    <source>
        <dbReference type="ARBA" id="ARBA00022857"/>
    </source>
</evidence>
<keyword evidence="5" id="KW-0521">NADP</keyword>